<dbReference type="CDD" id="cd07034">
    <property type="entry name" value="TPP_PYR_PFOR_IOR-alpha_like"/>
    <property type="match status" value="1"/>
</dbReference>
<dbReference type="InterPro" id="IPR009014">
    <property type="entry name" value="Transketo_C/PFOR_II"/>
</dbReference>
<sequence length="648" mass="69358">MTSQVSSPAEQADGVDGTDGSVVGEQRKPGGTKDVRRLDRVIIRFAGDSGDGMQLTGDRFTSETASFGNDLSTLPNFPAEIRAPAGTLPGVSSFQLHFADHDILTPGDAPNVLVAMNPAALAANVADLPRGAEIIVNTDEFTKRAMQKVGYAASPLEDGSLDGYQLHPVPLTTLTVEALKEFDLSRKEAERSKNMFALGLLSWMYHRPTEGTEKFLRSKFAKKPEIAAANLAAFRAGWNFGETTEDFAVSYEVAPAAKAFPVGTYRNISGNLALAYGLISASRQADLPLFLGSYPITPASDILHELSRHKNFGVRTFQAEDEIAGIGAALGAAFGGSLAVTTTSGPGVALKSETIGLAVSMELPLLIVDIQRGGPSTGLPTKTEQADLLQAMFGRNGEAPVPIVAPRTPADCFDAALEAARIALTYRTPVMLLSDGYLANGSEPWRIPELDELPDLTVQFAQGPNHTLTDGTEVFWPYKRDPQTLARPWAVPGTPGLEHRIGGIEKEDGTGNISYSPANHDFMVRTRQAKVDGIAVPDLEVDDPHEADTLVLGWGSTYGPITAAVRRLRTAGETIAQAHLRHLNPFPRNLGAVLKSYDKVVVPEMNLGQLALLVRAKYLVDAHSYNQVNGMPFKAEQLAAALKEAIDG</sequence>
<dbReference type="InterPro" id="IPR050722">
    <property type="entry name" value="Pyruvate:ferred/Flavod_OxRd"/>
</dbReference>
<feature type="compositionally biased region" description="Low complexity" evidence="2">
    <location>
        <begin position="14"/>
        <end position="24"/>
    </location>
</feature>
<dbReference type="InterPro" id="IPR033412">
    <property type="entry name" value="PFOR_II"/>
</dbReference>
<comment type="caution">
    <text evidence="6">The sequence shown here is derived from an EMBL/GenBank/DDBJ whole genome shotgun (WGS) entry which is preliminary data.</text>
</comment>
<feature type="region of interest" description="Disordered" evidence="2">
    <location>
        <begin position="1"/>
        <end position="34"/>
    </location>
</feature>
<feature type="domain" description="Pyruvate/ketoisovalerate oxidoreductase catalytic" evidence="3">
    <location>
        <begin position="50"/>
        <end position="237"/>
    </location>
</feature>
<evidence type="ECO:0000256" key="2">
    <source>
        <dbReference type="SAM" id="MobiDB-lite"/>
    </source>
</evidence>
<dbReference type="SUPFAM" id="SSF53323">
    <property type="entry name" value="Pyruvate-ferredoxin oxidoreductase, PFOR, domain III"/>
    <property type="match status" value="1"/>
</dbReference>
<dbReference type="EMBL" id="BNEB01000003">
    <property type="protein sequence ID" value="GHI62720.1"/>
    <property type="molecule type" value="Genomic_DNA"/>
</dbReference>
<evidence type="ECO:0000259" key="3">
    <source>
        <dbReference type="Pfam" id="PF01558"/>
    </source>
</evidence>
<accession>A0ABQ3S3M0</accession>
<keyword evidence="1" id="KW-0560">Oxidoreductase</keyword>
<keyword evidence="7" id="KW-1185">Reference proteome</keyword>
<evidence type="ECO:0000313" key="7">
    <source>
        <dbReference type="Proteomes" id="UP000649259"/>
    </source>
</evidence>
<dbReference type="Pfam" id="PF17147">
    <property type="entry name" value="PFOR_II"/>
    <property type="match status" value="1"/>
</dbReference>
<organism evidence="6 7">
    <name type="scientific">Streptomyces asoensis</name>
    <dbReference type="NCBI Taxonomy" id="249586"/>
    <lineage>
        <taxon>Bacteria</taxon>
        <taxon>Bacillati</taxon>
        <taxon>Actinomycetota</taxon>
        <taxon>Actinomycetes</taxon>
        <taxon>Kitasatosporales</taxon>
        <taxon>Streptomycetaceae</taxon>
        <taxon>Streptomyces</taxon>
    </lineage>
</organism>
<dbReference type="SUPFAM" id="SSF52922">
    <property type="entry name" value="TK C-terminal domain-like"/>
    <property type="match status" value="1"/>
</dbReference>
<dbReference type="Gene3D" id="3.40.50.970">
    <property type="match status" value="1"/>
</dbReference>
<dbReference type="Pfam" id="PF01855">
    <property type="entry name" value="POR_N"/>
    <property type="match status" value="1"/>
</dbReference>
<dbReference type="PANTHER" id="PTHR32154:SF20">
    <property type="entry name" value="2-OXOGLUTARATE OXIDOREDUCTASE SUBUNIT KORA"/>
    <property type="match status" value="1"/>
</dbReference>
<evidence type="ECO:0000313" key="6">
    <source>
        <dbReference type="EMBL" id="GHI62720.1"/>
    </source>
</evidence>
<evidence type="ECO:0000256" key="1">
    <source>
        <dbReference type="ARBA" id="ARBA00023002"/>
    </source>
</evidence>
<dbReference type="Proteomes" id="UP000649259">
    <property type="component" value="Unassembled WGS sequence"/>
</dbReference>
<proteinExistence type="predicted"/>
<dbReference type="PANTHER" id="PTHR32154">
    <property type="entry name" value="PYRUVATE-FLAVODOXIN OXIDOREDUCTASE-RELATED"/>
    <property type="match status" value="1"/>
</dbReference>
<feature type="compositionally biased region" description="Basic and acidic residues" evidence="2">
    <location>
        <begin position="25"/>
        <end position="34"/>
    </location>
</feature>
<dbReference type="Gene3D" id="3.40.920.10">
    <property type="entry name" value="Pyruvate-ferredoxin oxidoreductase, PFOR, domain III"/>
    <property type="match status" value="1"/>
</dbReference>
<dbReference type="InterPro" id="IPR002869">
    <property type="entry name" value="Pyrv_flavodox_OxRed_cen"/>
</dbReference>
<dbReference type="NCBIfam" id="TIGR03710">
    <property type="entry name" value="OAFO_sf"/>
    <property type="match status" value="1"/>
</dbReference>
<feature type="domain" description="Pyruvate:ferredoxin oxidoreductase core" evidence="5">
    <location>
        <begin position="547"/>
        <end position="629"/>
    </location>
</feature>
<dbReference type="InterPro" id="IPR002880">
    <property type="entry name" value="Pyrv_Fd/Flavodoxin_OxRdtase_N"/>
</dbReference>
<dbReference type="RefSeq" id="WP_189925359.1">
    <property type="nucleotide sequence ID" value="NZ_BMSI01000011.1"/>
</dbReference>
<dbReference type="SUPFAM" id="SSF52518">
    <property type="entry name" value="Thiamin diphosphate-binding fold (THDP-binding)"/>
    <property type="match status" value="1"/>
</dbReference>
<dbReference type="InterPro" id="IPR019752">
    <property type="entry name" value="Pyrv/ketoisovalerate_OxRed_cat"/>
</dbReference>
<reference evidence="7" key="1">
    <citation type="submission" date="2023-07" db="EMBL/GenBank/DDBJ databases">
        <title>Whole genome shotgun sequence of Streptomyces cacaoi subsp. asoensis NBRC 13813.</title>
        <authorList>
            <person name="Komaki H."/>
            <person name="Tamura T."/>
        </authorList>
    </citation>
    <scope>NUCLEOTIDE SEQUENCE [LARGE SCALE GENOMIC DNA]</scope>
    <source>
        <strain evidence="7">NBRC 13813</strain>
    </source>
</reference>
<protein>
    <submittedName>
        <fullName evidence="6">Oxidoreductase</fullName>
    </submittedName>
</protein>
<feature type="domain" description="Pyruvate flavodoxin/ferredoxin oxidoreductase pyrimidine binding" evidence="4">
    <location>
        <begin position="290"/>
        <end position="507"/>
    </location>
</feature>
<gene>
    <name evidence="6" type="ORF">Saso_43700</name>
</gene>
<dbReference type="Gene3D" id="3.40.50.920">
    <property type="match status" value="1"/>
</dbReference>
<dbReference type="InterPro" id="IPR022367">
    <property type="entry name" value="2-oxoacid/accept_OxRdtase_asu"/>
</dbReference>
<evidence type="ECO:0000259" key="4">
    <source>
        <dbReference type="Pfam" id="PF01855"/>
    </source>
</evidence>
<evidence type="ECO:0000259" key="5">
    <source>
        <dbReference type="Pfam" id="PF17147"/>
    </source>
</evidence>
<dbReference type="Pfam" id="PF01558">
    <property type="entry name" value="POR"/>
    <property type="match status" value="1"/>
</dbReference>
<name>A0ABQ3S3M0_9ACTN</name>
<dbReference type="GeneID" id="91472222"/>
<dbReference type="InterPro" id="IPR029061">
    <property type="entry name" value="THDP-binding"/>
</dbReference>